<feature type="compositionally biased region" description="Polar residues" evidence="2">
    <location>
        <begin position="387"/>
        <end position="396"/>
    </location>
</feature>
<evidence type="ECO:0000256" key="1">
    <source>
        <dbReference type="ARBA" id="ARBA00034780"/>
    </source>
</evidence>
<feature type="compositionally biased region" description="Polar residues" evidence="2">
    <location>
        <begin position="346"/>
        <end position="360"/>
    </location>
</feature>
<dbReference type="EMBL" id="CALNXJ010000004">
    <property type="protein sequence ID" value="CAH3037615.1"/>
    <property type="molecule type" value="Genomic_DNA"/>
</dbReference>
<feature type="domain" description="C2 NT-type" evidence="3">
    <location>
        <begin position="1"/>
        <end position="297"/>
    </location>
</feature>
<dbReference type="InterPro" id="IPR039931">
    <property type="entry name" value="EEIG1/2-like"/>
</dbReference>
<dbReference type="PANTHER" id="PTHR21456:SF1">
    <property type="entry name" value="C2 NT-TYPE DOMAIN-CONTAINING PROTEIN"/>
    <property type="match status" value="1"/>
</dbReference>
<reference evidence="4 5" key="1">
    <citation type="submission" date="2022-05" db="EMBL/GenBank/DDBJ databases">
        <authorList>
            <consortium name="Genoscope - CEA"/>
            <person name="William W."/>
        </authorList>
    </citation>
    <scope>NUCLEOTIDE SEQUENCE [LARGE SCALE GENOMIC DNA]</scope>
</reference>
<accession>A0AAU9VWF8</accession>
<dbReference type="InterPro" id="IPR019448">
    <property type="entry name" value="NT-C2"/>
</dbReference>
<evidence type="ECO:0000256" key="2">
    <source>
        <dbReference type="SAM" id="MobiDB-lite"/>
    </source>
</evidence>
<evidence type="ECO:0000313" key="4">
    <source>
        <dbReference type="EMBL" id="CAH3037615.1"/>
    </source>
</evidence>
<proteinExistence type="inferred from homology"/>
<feature type="region of interest" description="Disordered" evidence="2">
    <location>
        <begin position="308"/>
        <end position="472"/>
    </location>
</feature>
<comment type="similarity">
    <text evidence="1">Belongs to the EEIG family.</text>
</comment>
<dbReference type="Proteomes" id="UP001159428">
    <property type="component" value="Unassembled WGS sequence"/>
</dbReference>
<evidence type="ECO:0000259" key="3">
    <source>
        <dbReference type="PROSITE" id="PS51840"/>
    </source>
</evidence>
<organism evidence="4 5">
    <name type="scientific">Pocillopora meandrina</name>
    <dbReference type="NCBI Taxonomy" id="46732"/>
    <lineage>
        <taxon>Eukaryota</taxon>
        <taxon>Metazoa</taxon>
        <taxon>Cnidaria</taxon>
        <taxon>Anthozoa</taxon>
        <taxon>Hexacorallia</taxon>
        <taxon>Scleractinia</taxon>
        <taxon>Astrocoeniina</taxon>
        <taxon>Pocilloporidae</taxon>
        <taxon>Pocillopora</taxon>
    </lineage>
</organism>
<feature type="region of interest" description="Disordered" evidence="2">
    <location>
        <begin position="508"/>
        <end position="528"/>
    </location>
</feature>
<dbReference type="Pfam" id="PF10358">
    <property type="entry name" value="NT-C2"/>
    <property type="match status" value="1"/>
</dbReference>
<sequence>MKKKKFKFDVNFRLNQLTSVPFVSGVLFAKMRLLEGGNFTSFSTREEVGNHCVKWGKNVTFPCKMTANVSTGVLDACNYRVSIRKREGVMSSILPRACDNFFIISSVSVLHKWEIMWFPKMTRLQVVFNHTIVCLYLLPLDLCRKYGHSYFQITATLDFLMLMSSLPVYSLMKSGWSKYRFFQISALTHLPVAVHDIYKYHNSALKPLVLEILSLIQTLFLSSGNCPFVLKISCKELLISTWLHIGSSLLLGFVDVNLAEFAGSASTVKRYILEGYENKTDLRQDNSILEVEISMQLTSGDSIFKVPYSPSHNQATTETAENRAPPSDHDSVSDAPGVAEARKSVLSGSQESVSENQETAGSDPDKVNFIPGHSRSFSEPPCGGSSHVRSISTLSRISGYSTGHSFSSSLEGRSSRRKQSSGSGKGGHSGSDDTAFCGSEQTLSPAPERQGKRISWKKPDDQRSSHSRVNADDVIEQIFSGHNFSGDENPSGDELQGNQLSVLLTKDGTLSIPGGYSRPIPEDKYRTL</sequence>
<feature type="compositionally biased region" description="Low complexity" evidence="2">
    <location>
        <begin position="398"/>
        <end position="412"/>
    </location>
</feature>
<protein>
    <recommendedName>
        <fullName evidence="3">C2 NT-type domain-containing protein</fullName>
    </recommendedName>
</protein>
<dbReference type="AlphaFoldDB" id="A0AAU9VWF8"/>
<dbReference type="PANTHER" id="PTHR21456">
    <property type="entry name" value="FAMILY WITH SEQUENCE SIMILARITY 102"/>
    <property type="match status" value="1"/>
</dbReference>
<gene>
    <name evidence="4" type="ORF">PMEA_00022232</name>
</gene>
<feature type="compositionally biased region" description="Polar residues" evidence="2">
    <location>
        <begin position="310"/>
        <end position="319"/>
    </location>
</feature>
<dbReference type="PROSITE" id="PS51840">
    <property type="entry name" value="C2_NT"/>
    <property type="match status" value="1"/>
</dbReference>
<comment type="caution">
    <text evidence="4">The sequence shown here is derived from an EMBL/GenBank/DDBJ whole genome shotgun (WGS) entry which is preliminary data.</text>
</comment>
<evidence type="ECO:0000313" key="5">
    <source>
        <dbReference type="Proteomes" id="UP001159428"/>
    </source>
</evidence>
<keyword evidence="5" id="KW-1185">Reference proteome</keyword>
<name>A0AAU9VWF8_9CNID</name>